<dbReference type="PROSITE" id="PS00101">
    <property type="entry name" value="HEXAPEP_TRANSFERASES"/>
    <property type="match status" value="1"/>
</dbReference>
<dbReference type="PANTHER" id="PTHR43017">
    <property type="entry name" value="GALACTOSIDE O-ACETYLTRANSFERASE"/>
    <property type="match status" value="1"/>
</dbReference>
<reference evidence="4 5" key="1">
    <citation type="journal article" date="2015" name="Genome Announc.">
        <title>Expanding the biotechnology potential of lactobacilli through comparative genomics of 213 strains and associated genera.</title>
        <authorList>
            <person name="Sun Z."/>
            <person name="Harris H.M."/>
            <person name="McCann A."/>
            <person name="Guo C."/>
            <person name="Argimon S."/>
            <person name="Zhang W."/>
            <person name="Yang X."/>
            <person name="Jeffery I.B."/>
            <person name="Cooney J.C."/>
            <person name="Kagawa T.F."/>
            <person name="Liu W."/>
            <person name="Song Y."/>
            <person name="Salvetti E."/>
            <person name="Wrobel A."/>
            <person name="Rasinkangas P."/>
            <person name="Parkhill J."/>
            <person name="Rea M.C."/>
            <person name="O'Sullivan O."/>
            <person name="Ritari J."/>
            <person name="Douillard F.P."/>
            <person name="Paul Ross R."/>
            <person name="Yang R."/>
            <person name="Briner A.E."/>
            <person name="Felis G.E."/>
            <person name="de Vos W.M."/>
            <person name="Barrangou R."/>
            <person name="Klaenhammer T.R."/>
            <person name="Caufield P.W."/>
            <person name="Cui Y."/>
            <person name="Zhang H."/>
            <person name="O'Toole P.W."/>
        </authorList>
    </citation>
    <scope>NUCLEOTIDE SEQUENCE [LARGE SCALE GENOMIC DNA]</scope>
    <source>
        <strain evidence="4 5">DSM 16045</strain>
    </source>
</reference>
<evidence type="ECO:0000313" key="5">
    <source>
        <dbReference type="Proteomes" id="UP000051739"/>
    </source>
</evidence>
<dbReference type="PANTHER" id="PTHR43017:SF1">
    <property type="entry name" value="ACETYLTRANSFERASE YJL218W-RELATED"/>
    <property type="match status" value="1"/>
</dbReference>
<dbReference type="InterPro" id="IPR001451">
    <property type="entry name" value="Hexapep"/>
</dbReference>
<evidence type="ECO:0000256" key="3">
    <source>
        <dbReference type="RuleBase" id="RU367021"/>
    </source>
</evidence>
<evidence type="ECO:0000313" key="4">
    <source>
        <dbReference type="EMBL" id="KRM03132.1"/>
    </source>
</evidence>
<sequence length="185" mass="20402">MGVFENLRKGQHYAISDPDYQAEVHQEINRSEHLSYLISQTDPNEQERILDLENQLLNDQMHDGTYFTPPFNIDCGSRVFLGKNVFANHDLDIMSAGTITIEDGVMMGPEVALLTVNHEPKNIRTVYTGEIHIKKNAWLGARVSVLPGVTIGENAIVGTGAVVTHDVPDNTIVAGVPARVIKTID</sequence>
<dbReference type="RefSeq" id="WP_056936903.1">
    <property type="nucleotide sequence ID" value="NZ_AZFN01000005.1"/>
</dbReference>
<proteinExistence type="inferred from homology"/>
<dbReference type="Pfam" id="PF00132">
    <property type="entry name" value="Hexapep"/>
    <property type="match status" value="1"/>
</dbReference>
<evidence type="ECO:0000256" key="1">
    <source>
        <dbReference type="ARBA" id="ARBA00022679"/>
    </source>
</evidence>
<organism evidence="4 5">
    <name type="scientific">Limosilactobacillus gastricus DSM 16045</name>
    <dbReference type="NCBI Taxonomy" id="1423749"/>
    <lineage>
        <taxon>Bacteria</taxon>
        <taxon>Bacillati</taxon>
        <taxon>Bacillota</taxon>
        <taxon>Bacilli</taxon>
        <taxon>Lactobacillales</taxon>
        <taxon>Lactobacillaceae</taxon>
        <taxon>Limosilactobacillus</taxon>
    </lineage>
</organism>
<name>A0A0R1VN48_9LACO</name>
<evidence type="ECO:0000256" key="2">
    <source>
        <dbReference type="ARBA" id="ARBA00022737"/>
    </source>
</evidence>
<accession>A0A0R1VN48</accession>
<dbReference type="InterPro" id="IPR018357">
    <property type="entry name" value="Hexapep_transf_CS"/>
</dbReference>
<dbReference type="AlphaFoldDB" id="A0A0R1VN48"/>
<keyword evidence="5" id="KW-1185">Reference proteome</keyword>
<dbReference type="SUPFAM" id="SSF51161">
    <property type="entry name" value="Trimeric LpxA-like enzymes"/>
    <property type="match status" value="1"/>
</dbReference>
<protein>
    <recommendedName>
        <fullName evidence="3">Acetyltransferase</fullName>
        <ecNumber evidence="3">2.3.1.-</ecNumber>
    </recommendedName>
</protein>
<dbReference type="Gene3D" id="2.160.10.10">
    <property type="entry name" value="Hexapeptide repeat proteins"/>
    <property type="match status" value="1"/>
</dbReference>
<dbReference type="EC" id="2.3.1.-" evidence="3"/>
<comment type="caution">
    <text evidence="4">The sequence shown here is derived from an EMBL/GenBank/DDBJ whole genome shotgun (WGS) entry which is preliminary data.</text>
</comment>
<keyword evidence="2" id="KW-0677">Repeat</keyword>
<dbReference type="InterPro" id="IPR011004">
    <property type="entry name" value="Trimer_LpxA-like_sf"/>
</dbReference>
<dbReference type="InterPro" id="IPR039369">
    <property type="entry name" value="LacA-like"/>
</dbReference>
<dbReference type="PATRIC" id="fig|1423749.3.peg.1472"/>
<dbReference type="EMBL" id="AZFN01000005">
    <property type="protein sequence ID" value="KRM03132.1"/>
    <property type="molecule type" value="Genomic_DNA"/>
</dbReference>
<keyword evidence="3" id="KW-0012">Acyltransferase</keyword>
<comment type="similarity">
    <text evidence="3">Belongs to the transferase hexapeptide repeat family.</text>
</comment>
<keyword evidence="1 3" id="KW-0808">Transferase</keyword>
<dbReference type="Proteomes" id="UP000051739">
    <property type="component" value="Unassembled WGS sequence"/>
</dbReference>
<gene>
    <name evidence="4" type="ORF">FC60_GL001428</name>
</gene>
<dbReference type="GO" id="GO:0008870">
    <property type="term" value="F:galactoside O-acetyltransferase activity"/>
    <property type="evidence" value="ECO:0007669"/>
    <property type="project" value="TreeGrafter"/>
</dbReference>